<organism evidence="2 3">
    <name type="scientific">Purpureocillium lilacinum</name>
    <name type="common">Paecilomyces lilacinus</name>
    <dbReference type="NCBI Taxonomy" id="33203"/>
    <lineage>
        <taxon>Eukaryota</taxon>
        <taxon>Fungi</taxon>
        <taxon>Dikarya</taxon>
        <taxon>Ascomycota</taxon>
        <taxon>Pezizomycotina</taxon>
        <taxon>Sordariomycetes</taxon>
        <taxon>Hypocreomycetidae</taxon>
        <taxon>Hypocreales</taxon>
        <taxon>Ophiocordycipitaceae</taxon>
        <taxon>Purpureocillium</taxon>
    </lineage>
</organism>
<evidence type="ECO:0000256" key="1">
    <source>
        <dbReference type="SAM" id="MobiDB-lite"/>
    </source>
</evidence>
<comment type="caution">
    <text evidence="2">The sequence shown here is derived from an EMBL/GenBank/DDBJ whole genome shotgun (WGS) entry which is preliminary data.</text>
</comment>
<reference evidence="2 3" key="1">
    <citation type="journal article" date="2024" name="Microbiol. Resour. Announc.">
        <title>Genome annotations for the ascomycete fungi Trichoderma harzianum, Trichoderma aggressivum, and Purpureocillium lilacinum.</title>
        <authorList>
            <person name="Beijen E.P.W."/>
            <person name="Ohm R.A."/>
        </authorList>
    </citation>
    <scope>NUCLEOTIDE SEQUENCE [LARGE SCALE GENOMIC DNA]</scope>
    <source>
        <strain evidence="2 3">CBS 150709</strain>
    </source>
</reference>
<gene>
    <name evidence="2" type="ORF">Purlil1_2862</name>
</gene>
<proteinExistence type="predicted"/>
<evidence type="ECO:0000313" key="3">
    <source>
        <dbReference type="Proteomes" id="UP001287286"/>
    </source>
</evidence>
<sequence>MPPPRAKVECAVFLDPPPTDGGHPMNLLRALPMPMPSPAQPLGPCGGGGGGGGGAEGQQGYQMHQIISASRAKLKSLPELSATRAQPAR</sequence>
<feature type="region of interest" description="Disordered" evidence="1">
    <location>
        <begin position="31"/>
        <end position="62"/>
    </location>
</feature>
<evidence type="ECO:0000313" key="2">
    <source>
        <dbReference type="EMBL" id="KAK4092937.1"/>
    </source>
</evidence>
<name>A0ABR0C9Q4_PURLI</name>
<accession>A0ABR0C9Q4</accession>
<dbReference type="Proteomes" id="UP001287286">
    <property type="component" value="Unassembled WGS sequence"/>
</dbReference>
<dbReference type="EMBL" id="JAWRVI010000007">
    <property type="protein sequence ID" value="KAK4092937.1"/>
    <property type="molecule type" value="Genomic_DNA"/>
</dbReference>
<feature type="compositionally biased region" description="Gly residues" evidence="1">
    <location>
        <begin position="44"/>
        <end position="57"/>
    </location>
</feature>
<protein>
    <submittedName>
        <fullName evidence="2">Uncharacterized protein</fullName>
    </submittedName>
</protein>
<keyword evidence="3" id="KW-1185">Reference proteome</keyword>